<evidence type="ECO:0000313" key="3">
    <source>
        <dbReference type="Proteomes" id="UP001206206"/>
    </source>
</evidence>
<dbReference type="RefSeq" id="WP_255929264.1">
    <property type="nucleotide sequence ID" value="NZ_JANFNH010000020.1"/>
</dbReference>
<reference evidence="2 3" key="1">
    <citation type="submission" date="2022-06" db="EMBL/GenBank/DDBJ databases">
        <title>Draft genome sequence of type strain Streptomyces rubrisoli DSM 42083.</title>
        <authorList>
            <person name="Duangmal K."/>
            <person name="Klaysubun C."/>
        </authorList>
    </citation>
    <scope>NUCLEOTIDE SEQUENCE [LARGE SCALE GENOMIC DNA]</scope>
    <source>
        <strain evidence="2 3">DSM 42083</strain>
    </source>
</reference>
<name>A0ABT1PH49_9ACTN</name>
<sequence length="174" mass="18231">MTKKIKKALGTAAATAAVTALGLVAPQTSVAETAAISHVKLSSKANAATRAIAAADPQAAKAAATLCGAGYELYNAERLPDARRFATLFTYDNGGTGPRNCECAVFDNNLGISQYMKLKMCENQASNPRCSVDANYYTQYAGPVRMNNCPTVTAIMADTPSSTAYINAVRGFCD</sequence>
<comment type="caution">
    <text evidence="2">The sequence shown here is derived from an EMBL/GenBank/DDBJ whole genome shotgun (WGS) entry which is preliminary data.</text>
</comment>
<dbReference type="EMBL" id="JANFNH010000020">
    <property type="protein sequence ID" value="MCQ4043833.1"/>
    <property type="molecule type" value="Genomic_DNA"/>
</dbReference>
<gene>
    <name evidence="2" type="ORF">NON19_17855</name>
</gene>
<keyword evidence="3" id="KW-1185">Reference proteome</keyword>
<dbReference type="Proteomes" id="UP001206206">
    <property type="component" value="Unassembled WGS sequence"/>
</dbReference>
<proteinExistence type="predicted"/>
<evidence type="ECO:0000256" key="1">
    <source>
        <dbReference type="SAM" id="SignalP"/>
    </source>
</evidence>
<feature type="chain" id="PRO_5046270399" evidence="1">
    <location>
        <begin position="32"/>
        <end position="174"/>
    </location>
</feature>
<keyword evidence="1" id="KW-0732">Signal</keyword>
<protein>
    <submittedName>
        <fullName evidence="2">Uncharacterized protein</fullName>
    </submittedName>
</protein>
<evidence type="ECO:0000313" key="2">
    <source>
        <dbReference type="EMBL" id="MCQ4043833.1"/>
    </source>
</evidence>
<accession>A0ABT1PH49</accession>
<feature type="signal peptide" evidence="1">
    <location>
        <begin position="1"/>
        <end position="31"/>
    </location>
</feature>
<organism evidence="2 3">
    <name type="scientific">Streptantibioticus rubrisoli</name>
    <dbReference type="NCBI Taxonomy" id="1387313"/>
    <lineage>
        <taxon>Bacteria</taxon>
        <taxon>Bacillati</taxon>
        <taxon>Actinomycetota</taxon>
        <taxon>Actinomycetes</taxon>
        <taxon>Kitasatosporales</taxon>
        <taxon>Streptomycetaceae</taxon>
        <taxon>Streptantibioticus</taxon>
    </lineage>
</organism>